<dbReference type="AlphaFoldDB" id="A0AB73B5C4"/>
<reference evidence="2 3" key="1">
    <citation type="submission" date="2019-06" db="EMBL/GenBank/DDBJ databases">
        <title>Whole genome shotgun sequence of Corynebacterium flavescens NBRC 14136.</title>
        <authorList>
            <person name="Hosoyama A."/>
            <person name="Uohara A."/>
            <person name="Ohji S."/>
            <person name="Ichikawa N."/>
        </authorList>
    </citation>
    <scope>NUCLEOTIDE SEQUENCE [LARGE SCALE GENOMIC DNA]</scope>
    <source>
        <strain evidence="2 3">NBRC 14136</strain>
    </source>
</reference>
<proteinExistence type="predicted"/>
<name>A0AB73B5C4_CORFL</name>
<sequence length="96" mass="10499">MVTAGDMRDVGLVEGVVFDVEKLADDGLRADGAKHSHGLPEQVRGEVRLREDLIDIRHREVSDEQSEARAVNPGARGSPLAQRLDGKSMDRRLPAT</sequence>
<evidence type="ECO:0000313" key="2">
    <source>
        <dbReference type="EMBL" id="GEB97087.1"/>
    </source>
</evidence>
<evidence type="ECO:0000313" key="3">
    <source>
        <dbReference type="Proteomes" id="UP000315353"/>
    </source>
</evidence>
<dbReference type="EMBL" id="BJNB01000005">
    <property type="protein sequence ID" value="GEB97087.1"/>
    <property type="molecule type" value="Genomic_DNA"/>
</dbReference>
<organism evidence="2 3">
    <name type="scientific">Corynebacterium flavescens</name>
    <dbReference type="NCBI Taxonomy" id="28028"/>
    <lineage>
        <taxon>Bacteria</taxon>
        <taxon>Bacillati</taxon>
        <taxon>Actinomycetota</taxon>
        <taxon>Actinomycetes</taxon>
        <taxon>Mycobacteriales</taxon>
        <taxon>Corynebacteriaceae</taxon>
        <taxon>Corynebacterium</taxon>
    </lineage>
</organism>
<protein>
    <recommendedName>
        <fullName evidence="4">DUF2171 domain-containing protein</fullName>
    </recommendedName>
</protein>
<dbReference type="Proteomes" id="UP000315353">
    <property type="component" value="Unassembled WGS sequence"/>
</dbReference>
<feature type="region of interest" description="Disordered" evidence="1">
    <location>
        <begin position="58"/>
        <end position="96"/>
    </location>
</feature>
<accession>A0AB73B5C4</accession>
<gene>
    <name evidence="2" type="ORF">CFL01nite_05820</name>
</gene>
<evidence type="ECO:0000256" key="1">
    <source>
        <dbReference type="SAM" id="MobiDB-lite"/>
    </source>
</evidence>
<feature type="compositionally biased region" description="Basic and acidic residues" evidence="1">
    <location>
        <begin position="84"/>
        <end position="96"/>
    </location>
</feature>
<comment type="caution">
    <text evidence="2">The sequence shown here is derived from an EMBL/GenBank/DDBJ whole genome shotgun (WGS) entry which is preliminary data.</text>
</comment>
<evidence type="ECO:0008006" key="4">
    <source>
        <dbReference type="Google" id="ProtNLM"/>
    </source>
</evidence>